<evidence type="ECO:0000259" key="9">
    <source>
        <dbReference type="PROSITE" id="PS50008"/>
    </source>
</evidence>
<dbReference type="PROSITE" id="PS00018">
    <property type="entry name" value="EF_HAND_1"/>
    <property type="match status" value="1"/>
</dbReference>
<comment type="catalytic activity">
    <reaction evidence="7">
        <text>a 1,2-diacyl-sn-glycero-3-phospho-(1D-myo-inositol-4,5-bisphosphate) + H2O = 1D-myo-inositol 1,4,5-trisphosphate + a 1,2-diacyl-sn-glycerol + H(+)</text>
        <dbReference type="Rhea" id="RHEA:33179"/>
        <dbReference type="ChEBI" id="CHEBI:15377"/>
        <dbReference type="ChEBI" id="CHEBI:15378"/>
        <dbReference type="ChEBI" id="CHEBI:17815"/>
        <dbReference type="ChEBI" id="CHEBI:58456"/>
        <dbReference type="ChEBI" id="CHEBI:203600"/>
        <dbReference type="EC" id="3.1.4.11"/>
    </reaction>
</comment>
<keyword evidence="3" id="KW-0106">Calcium</keyword>
<dbReference type="GO" id="GO:0016042">
    <property type="term" value="P:lipid catabolic process"/>
    <property type="evidence" value="ECO:0007669"/>
    <property type="project" value="UniProtKB-KW"/>
</dbReference>
<evidence type="ECO:0000259" key="10">
    <source>
        <dbReference type="PROSITE" id="PS50222"/>
    </source>
</evidence>
<evidence type="ECO:0000256" key="7">
    <source>
        <dbReference type="RuleBase" id="RU361133"/>
    </source>
</evidence>
<evidence type="ECO:0000313" key="12">
    <source>
        <dbReference type="Proteomes" id="UP000038009"/>
    </source>
</evidence>
<dbReference type="Pfam" id="PF13499">
    <property type="entry name" value="EF-hand_7"/>
    <property type="match status" value="1"/>
</dbReference>
<dbReference type="InterPro" id="IPR002048">
    <property type="entry name" value="EF_hand_dom"/>
</dbReference>
<dbReference type="SMART" id="SM00054">
    <property type="entry name" value="EFh"/>
    <property type="match status" value="2"/>
</dbReference>
<dbReference type="SUPFAM" id="SSF51695">
    <property type="entry name" value="PLC-like phosphodiesterases"/>
    <property type="match status" value="1"/>
</dbReference>
<proteinExistence type="predicted"/>
<evidence type="ECO:0000256" key="5">
    <source>
        <dbReference type="ARBA" id="ARBA00023098"/>
    </source>
</evidence>
<dbReference type="Gene3D" id="1.10.238.10">
    <property type="entry name" value="EF-hand"/>
    <property type="match status" value="1"/>
</dbReference>
<dbReference type="Gene3D" id="2.60.40.150">
    <property type="entry name" value="C2 domain"/>
    <property type="match status" value="1"/>
</dbReference>
<dbReference type="OMA" id="LAVYCHA"/>
<dbReference type="EMBL" id="LJSK01000209">
    <property type="protein sequence ID" value="KPI85078.1"/>
    <property type="molecule type" value="Genomic_DNA"/>
</dbReference>
<dbReference type="InterPro" id="IPR001192">
    <property type="entry name" value="PI-PLC_fam"/>
</dbReference>
<dbReference type="Pfam" id="PF00168">
    <property type="entry name" value="C2"/>
    <property type="match status" value="1"/>
</dbReference>
<feature type="domain" description="C2" evidence="8">
    <location>
        <begin position="587"/>
        <end position="712"/>
    </location>
</feature>
<dbReference type="Pfam" id="PF00388">
    <property type="entry name" value="PI-PLC-X"/>
    <property type="match status" value="1"/>
</dbReference>
<keyword evidence="12" id="KW-1185">Reference proteome</keyword>
<keyword evidence="6" id="KW-0807">Transducer</keyword>
<dbReference type="PROSITE" id="PS50004">
    <property type="entry name" value="C2"/>
    <property type="match status" value="1"/>
</dbReference>
<dbReference type="InterPro" id="IPR018247">
    <property type="entry name" value="EF_Hand_1_Ca_BS"/>
</dbReference>
<reference evidence="11 12" key="1">
    <citation type="journal article" date="2015" name="PLoS Pathog.">
        <title>Leptomonas seymouri: Adaptations to the Dixenous Life Cycle Analyzed by Genome Sequencing, Transcriptome Profiling and Co-infection with Leishmania donovani.</title>
        <authorList>
            <person name="Kraeva N."/>
            <person name="Butenko A."/>
            <person name="Hlavacova J."/>
            <person name="Kostygov A."/>
            <person name="Myskova J."/>
            <person name="Grybchuk D."/>
            <person name="Lestinova T."/>
            <person name="Votypka J."/>
            <person name="Volf P."/>
            <person name="Opperdoes F."/>
            <person name="Flegontov P."/>
            <person name="Lukes J."/>
            <person name="Yurchenko V."/>
        </authorList>
    </citation>
    <scope>NUCLEOTIDE SEQUENCE [LARGE SCALE GENOMIC DNA]</scope>
    <source>
        <strain evidence="11 12">ATCC 30220</strain>
    </source>
</reference>
<dbReference type="AlphaFoldDB" id="A0A0N1I1N0"/>
<dbReference type="Gene3D" id="3.20.20.190">
    <property type="entry name" value="Phosphatidylinositol (PI) phosphodiesterase"/>
    <property type="match status" value="1"/>
</dbReference>
<dbReference type="GO" id="GO:0051209">
    <property type="term" value="P:release of sequestered calcium ion into cytosol"/>
    <property type="evidence" value="ECO:0007669"/>
    <property type="project" value="TreeGrafter"/>
</dbReference>
<feature type="domain" description="EF-hand" evidence="10">
    <location>
        <begin position="151"/>
        <end position="186"/>
    </location>
</feature>
<dbReference type="CDD" id="cd15898">
    <property type="entry name" value="EFh_PI-PLC"/>
    <property type="match status" value="1"/>
</dbReference>
<dbReference type="InterPro" id="IPR001711">
    <property type="entry name" value="PLipase_C_Pinositol-sp_Y"/>
</dbReference>
<evidence type="ECO:0000313" key="11">
    <source>
        <dbReference type="EMBL" id="KPI85078.1"/>
    </source>
</evidence>
<name>A0A0N1I1N0_LEPSE</name>
<protein>
    <recommendedName>
        <fullName evidence="1 7">Phosphoinositide phospholipase C</fullName>
        <ecNumber evidence="1 7">3.1.4.11</ecNumber>
    </recommendedName>
</protein>
<dbReference type="PANTHER" id="PTHR10336:SF36">
    <property type="entry name" value="1-PHOSPHATIDYLINOSITOL 4,5-BISPHOSPHATE PHOSPHODIESTERASE BETA-4"/>
    <property type="match status" value="1"/>
</dbReference>
<dbReference type="CDD" id="cd08558">
    <property type="entry name" value="PI-PLCc_eukaryota"/>
    <property type="match status" value="1"/>
</dbReference>
<dbReference type="PANTHER" id="PTHR10336">
    <property type="entry name" value="PHOSPHOINOSITIDE-SPECIFIC PHOSPHOLIPASE C FAMILY PROTEIN"/>
    <property type="match status" value="1"/>
</dbReference>
<dbReference type="GO" id="GO:0005509">
    <property type="term" value="F:calcium ion binding"/>
    <property type="evidence" value="ECO:0007669"/>
    <property type="project" value="InterPro"/>
</dbReference>
<evidence type="ECO:0000259" key="8">
    <source>
        <dbReference type="PROSITE" id="PS50004"/>
    </source>
</evidence>
<dbReference type="SUPFAM" id="SSF47473">
    <property type="entry name" value="EF-hand"/>
    <property type="match status" value="1"/>
</dbReference>
<gene>
    <name evidence="11" type="ORF">ABL78_5844</name>
</gene>
<dbReference type="PROSITE" id="PS50008">
    <property type="entry name" value="PIPLC_Y_DOMAIN"/>
    <property type="match status" value="1"/>
</dbReference>
<dbReference type="VEuPathDB" id="TriTrypDB:Lsey_0209_0020"/>
<dbReference type="Pfam" id="PF00387">
    <property type="entry name" value="PI-PLC-Y"/>
    <property type="match status" value="1"/>
</dbReference>
<evidence type="ECO:0000256" key="2">
    <source>
        <dbReference type="ARBA" id="ARBA00022801"/>
    </source>
</evidence>
<dbReference type="InterPro" id="IPR035892">
    <property type="entry name" value="C2_domain_sf"/>
</dbReference>
<feature type="domain" description="EF-hand" evidence="10">
    <location>
        <begin position="187"/>
        <end position="222"/>
    </location>
</feature>
<dbReference type="InterPro" id="IPR017946">
    <property type="entry name" value="PLC-like_Pdiesterase_TIM-brl"/>
</dbReference>
<dbReference type="PRINTS" id="PR00390">
    <property type="entry name" value="PHPHLIPASEC"/>
</dbReference>
<dbReference type="InterPro" id="IPR011992">
    <property type="entry name" value="EF-hand-dom_pair"/>
</dbReference>
<keyword evidence="4 7" id="KW-0442">Lipid degradation</keyword>
<dbReference type="SMART" id="SM00149">
    <property type="entry name" value="PLCYc"/>
    <property type="match status" value="1"/>
</dbReference>
<dbReference type="InterPro" id="IPR000909">
    <property type="entry name" value="PLipase_C_PInositol-sp_X_dom"/>
</dbReference>
<evidence type="ECO:0000256" key="6">
    <source>
        <dbReference type="ARBA" id="ARBA00023224"/>
    </source>
</evidence>
<evidence type="ECO:0000256" key="1">
    <source>
        <dbReference type="ARBA" id="ARBA00012368"/>
    </source>
</evidence>
<organism evidence="11 12">
    <name type="scientific">Leptomonas seymouri</name>
    <dbReference type="NCBI Taxonomy" id="5684"/>
    <lineage>
        <taxon>Eukaryota</taxon>
        <taxon>Discoba</taxon>
        <taxon>Euglenozoa</taxon>
        <taxon>Kinetoplastea</taxon>
        <taxon>Metakinetoplastina</taxon>
        <taxon>Trypanosomatida</taxon>
        <taxon>Trypanosomatidae</taxon>
        <taxon>Leishmaniinae</taxon>
        <taxon>Leptomonas</taxon>
    </lineage>
</organism>
<accession>A0A0N1I1N0</accession>
<dbReference type="SMART" id="SM00239">
    <property type="entry name" value="C2"/>
    <property type="match status" value="1"/>
</dbReference>
<keyword evidence="2 7" id="KW-0378">Hydrolase</keyword>
<feature type="domain" description="PI-PLC Y-box" evidence="9">
    <location>
        <begin position="505"/>
        <end position="594"/>
    </location>
</feature>
<dbReference type="OrthoDB" id="269822at2759"/>
<keyword evidence="5 7" id="KW-0443">Lipid metabolism</keyword>
<dbReference type="EC" id="3.1.4.11" evidence="1 7"/>
<dbReference type="Proteomes" id="UP000038009">
    <property type="component" value="Unassembled WGS sequence"/>
</dbReference>
<dbReference type="SMART" id="SM00148">
    <property type="entry name" value="PLCXc"/>
    <property type="match status" value="1"/>
</dbReference>
<dbReference type="GO" id="GO:0048015">
    <property type="term" value="P:phosphatidylinositol-mediated signaling"/>
    <property type="evidence" value="ECO:0007669"/>
    <property type="project" value="TreeGrafter"/>
</dbReference>
<dbReference type="PROSITE" id="PS50007">
    <property type="entry name" value="PIPLC_X_DOMAIN"/>
    <property type="match status" value="1"/>
</dbReference>
<sequence>MATRAIDETLPDPPKTEEEAMAVKDLLARLKAGTVEVRRINSWNWVYDKKFSLTEDGKALEYKPSNKWKRQILLFSDLYEAIKVDKGSNVYKAAHLNKATDVVVKMSTRTNQSWSLVFKDEVSADTWLQMIGMQRKSRMPDVSGAVSSESTLKGCIRATWERADVNRDGKVGLEEAEALMVRMNVEVSNETLKSLFKAHDASGDGTLNLEEFTNLFIQLTSHEELRPLFKRYATDPDWMTRKEFDKFMAEQGDESTDAIYNQLQPNMEGKINFTFFAHYMLSPHRNPALDPAHLEGVVDDMNHSMKDYFISASHNTYLSGDQLCSESDVDMYRRALIAGCRCVELDCWNGSDNDPIIYHGYTRTSKIRFADVIDTVRRHAFTASPYPVILSLEVHTSAAQCNVMADHLQKILGEMLMMGKDIPKMALTPEALKGKVLIKWKLPGKDVDDTETPPSDAERTIGLPFPPSMADTATYADVPNLLYDCVTIGLFKSSNWGKDAEPRYIENYPESKVSEFAATAPDKFIEQNTRMLTRIYPRGTRIGSSNYNPSLAWSMGAQIVALNYQTWDSDMRLNDGMFSLNMGYGYVLKPLYLRDVASGAKPTPCKIKVQVMCGTQIPKPSLEVEGDIVDPYVKMMINQHQSTAVTTKVVRNNGLNPSWMEDFVIHCASKEMDILTVKVLDEDTMSLNDAVCEMNIPVRALRRGYRAIPMKLCSNGASLPGTGILCKFEIEDVKE</sequence>
<dbReference type="SUPFAM" id="SSF49562">
    <property type="entry name" value="C2 domain (Calcium/lipid-binding domain, CaLB)"/>
    <property type="match status" value="1"/>
</dbReference>
<dbReference type="GO" id="GO:0004435">
    <property type="term" value="F:phosphatidylinositol-4,5-bisphosphate phospholipase C activity"/>
    <property type="evidence" value="ECO:0007669"/>
    <property type="project" value="UniProtKB-EC"/>
</dbReference>
<dbReference type="InterPro" id="IPR000008">
    <property type="entry name" value="C2_dom"/>
</dbReference>
<comment type="caution">
    <text evidence="11">The sequence shown here is derived from an EMBL/GenBank/DDBJ whole genome shotgun (WGS) entry which is preliminary data.</text>
</comment>
<evidence type="ECO:0000256" key="4">
    <source>
        <dbReference type="ARBA" id="ARBA00022963"/>
    </source>
</evidence>
<dbReference type="CDD" id="cd00275">
    <property type="entry name" value="C2_PLC_like"/>
    <property type="match status" value="1"/>
</dbReference>
<dbReference type="PROSITE" id="PS50222">
    <property type="entry name" value="EF_HAND_2"/>
    <property type="match status" value="2"/>
</dbReference>
<evidence type="ECO:0000256" key="3">
    <source>
        <dbReference type="ARBA" id="ARBA00022837"/>
    </source>
</evidence>